<name>A0A5C8ZKR1_9ACTN</name>
<evidence type="ECO:0000256" key="7">
    <source>
        <dbReference type="SAM" id="MobiDB-lite"/>
    </source>
</evidence>
<feature type="transmembrane region" description="Helical" evidence="8">
    <location>
        <begin position="56"/>
        <end position="74"/>
    </location>
</feature>
<dbReference type="InterPro" id="IPR037185">
    <property type="entry name" value="EmrE-like"/>
</dbReference>
<evidence type="ECO:0000256" key="8">
    <source>
        <dbReference type="SAM" id="Phobius"/>
    </source>
</evidence>
<evidence type="ECO:0000256" key="2">
    <source>
        <dbReference type="ARBA" id="ARBA00007362"/>
    </source>
</evidence>
<dbReference type="Proteomes" id="UP000321234">
    <property type="component" value="Unassembled WGS sequence"/>
</dbReference>
<dbReference type="OrthoDB" id="9815120at2"/>
<comment type="subcellular location">
    <subcellularLocation>
        <location evidence="1">Cell membrane</location>
        <topology evidence="1">Multi-pass membrane protein</topology>
    </subcellularLocation>
</comment>
<dbReference type="PANTHER" id="PTHR42920">
    <property type="entry name" value="OS03G0707200 PROTEIN-RELATED"/>
    <property type="match status" value="1"/>
</dbReference>
<feature type="compositionally biased region" description="Low complexity" evidence="7">
    <location>
        <begin position="270"/>
        <end position="287"/>
    </location>
</feature>
<evidence type="ECO:0000256" key="6">
    <source>
        <dbReference type="ARBA" id="ARBA00023136"/>
    </source>
</evidence>
<keyword evidence="11" id="KW-1185">Reference proteome</keyword>
<proteinExistence type="inferred from homology"/>
<accession>A0A5C8ZKR1</accession>
<feature type="transmembrane region" description="Helical" evidence="8">
    <location>
        <begin position="23"/>
        <end position="44"/>
    </location>
</feature>
<keyword evidence="6 8" id="KW-0472">Membrane</keyword>
<evidence type="ECO:0000256" key="3">
    <source>
        <dbReference type="ARBA" id="ARBA00022475"/>
    </source>
</evidence>
<keyword evidence="4 8" id="KW-0812">Transmembrane</keyword>
<dbReference type="Pfam" id="PF00892">
    <property type="entry name" value="EamA"/>
    <property type="match status" value="1"/>
</dbReference>
<feature type="transmembrane region" description="Helical" evidence="8">
    <location>
        <begin position="129"/>
        <end position="148"/>
    </location>
</feature>
<feature type="transmembrane region" description="Helical" evidence="8">
    <location>
        <begin position="80"/>
        <end position="98"/>
    </location>
</feature>
<feature type="transmembrane region" description="Helical" evidence="8">
    <location>
        <begin position="190"/>
        <end position="208"/>
    </location>
</feature>
<dbReference type="SUPFAM" id="SSF103481">
    <property type="entry name" value="Multidrug resistance efflux transporter EmrE"/>
    <property type="match status" value="2"/>
</dbReference>
<feature type="region of interest" description="Disordered" evidence="7">
    <location>
        <begin position="269"/>
        <end position="297"/>
    </location>
</feature>
<evidence type="ECO:0000256" key="4">
    <source>
        <dbReference type="ARBA" id="ARBA00022692"/>
    </source>
</evidence>
<organism evidence="10 11">
    <name type="scientific">Quadrisphaera setariae</name>
    <dbReference type="NCBI Taxonomy" id="2593304"/>
    <lineage>
        <taxon>Bacteria</taxon>
        <taxon>Bacillati</taxon>
        <taxon>Actinomycetota</taxon>
        <taxon>Actinomycetes</taxon>
        <taxon>Kineosporiales</taxon>
        <taxon>Kineosporiaceae</taxon>
        <taxon>Quadrisphaera</taxon>
    </lineage>
</organism>
<protein>
    <submittedName>
        <fullName evidence="10">EamA family transporter</fullName>
    </submittedName>
</protein>
<reference evidence="10 11" key="1">
    <citation type="submission" date="2019-07" db="EMBL/GenBank/DDBJ databases">
        <title>Quadrisphaera sp. strain DD2A genome sequencing and assembly.</title>
        <authorList>
            <person name="Kim I."/>
        </authorList>
    </citation>
    <scope>NUCLEOTIDE SEQUENCE [LARGE SCALE GENOMIC DNA]</scope>
    <source>
        <strain evidence="10 11">DD2A</strain>
    </source>
</reference>
<dbReference type="InterPro" id="IPR051258">
    <property type="entry name" value="Diverse_Substrate_Transporter"/>
</dbReference>
<gene>
    <name evidence="10" type="ORF">FMM08_00175</name>
</gene>
<comment type="caution">
    <text evidence="10">The sequence shown here is derived from an EMBL/GenBank/DDBJ whole genome shotgun (WGS) entry which is preliminary data.</text>
</comment>
<dbReference type="PANTHER" id="PTHR42920:SF5">
    <property type="entry name" value="EAMA DOMAIN-CONTAINING PROTEIN"/>
    <property type="match status" value="1"/>
</dbReference>
<keyword evidence="3" id="KW-1003">Cell membrane</keyword>
<feature type="transmembrane region" description="Helical" evidence="8">
    <location>
        <begin position="160"/>
        <end position="184"/>
    </location>
</feature>
<feature type="transmembrane region" description="Helical" evidence="8">
    <location>
        <begin position="220"/>
        <end position="240"/>
    </location>
</feature>
<feature type="domain" description="EamA" evidence="9">
    <location>
        <begin position="130"/>
        <end position="263"/>
    </location>
</feature>
<sequence length="297" mass="29378">MALGASASGQTGAAVGALAFADLGVPGVVAVRQVVAALALNTVVRWSPRSLDRRTWVLVASLAAVMGLMNLTIYLAVDRIGLGLAVTVEFLGPLAVAVGTSRRVVDVLAAVAAAVGVLVLVAPGPSSDVAGILLALAAAAAWATYILLSRALGARLPGLQGAAAAATVLAVAWALPVLVVVLLARPPWQALALAAVCGVMSSALPYPADMAALRRLPASTYSTLLSVNPVWAFLAGVVLLGERVSAHEVVGGALVVLANAVITALPGRRPGTSPAGAPLAGPSARPSGGDDDGGARA</sequence>
<feature type="transmembrane region" description="Helical" evidence="8">
    <location>
        <begin position="105"/>
        <end position="123"/>
    </location>
</feature>
<dbReference type="GO" id="GO:0005886">
    <property type="term" value="C:plasma membrane"/>
    <property type="evidence" value="ECO:0007669"/>
    <property type="project" value="UniProtKB-SubCell"/>
</dbReference>
<evidence type="ECO:0000259" key="9">
    <source>
        <dbReference type="Pfam" id="PF00892"/>
    </source>
</evidence>
<comment type="similarity">
    <text evidence="2">Belongs to the EamA transporter family.</text>
</comment>
<evidence type="ECO:0000256" key="1">
    <source>
        <dbReference type="ARBA" id="ARBA00004651"/>
    </source>
</evidence>
<keyword evidence="5 8" id="KW-1133">Transmembrane helix</keyword>
<evidence type="ECO:0000313" key="10">
    <source>
        <dbReference type="EMBL" id="TXR58194.1"/>
    </source>
</evidence>
<dbReference type="AlphaFoldDB" id="A0A5C8ZKR1"/>
<evidence type="ECO:0000256" key="5">
    <source>
        <dbReference type="ARBA" id="ARBA00022989"/>
    </source>
</evidence>
<dbReference type="EMBL" id="VKAC01000001">
    <property type="protein sequence ID" value="TXR58194.1"/>
    <property type="molecule type" value="Genomic_DNA"/>
</dbReference>
<dbReference type="InterPro" id="IPR000620">
    <property type="entry name" value="EamA_dom"/>
</dbReference>
<evidence type="ECO:0000313" key="11">
    <source>
        <dbReference type="Proteomes" id="UP000321234"/>
    </source>
</evidence>